<dbReference type="EMBL" id="AP023359">
    <property type="protein sequence ID" value="BCJ68978.1"/>
    <property type="molecule type" value="Genomic_DNA"/>
</dbReference>
<dbReference type="AlphaFoldDB" id="A0A810NAW9"/>
<reference evidence="2" key="1">
    <citation type="submission" date="2020-08" db="EMBL/GenBank/DDBJ databases">
        <title>Whole genome shotgun sequence of Polymorphospora rubra NBRC 101157.</title>
        <authorList>
            <person name="Komaki H."/>
            <person name="Tamura T."/>
        </authorList>
    </citation>
    <scope>NUCLEOTIDE SEQUENCE</scope>
    <source>
        <strain evidence="2">NBRC 101157</strain>
    </source>
</reference>
<dbReference type="PROSITE" id="PS51664">
    <property type="entry name" value="YCAO"/>
    <property type="match status" value="1"/>
</dbReference>
<sequence>MIDISATLDARNGISRVFAIGAPRPPVELLWQTVVELDRPGDPDDESLPPSARYVGAGAYSRSDSVLRGAGEAVERAALHPARGTLEGTVRGRRADLGPAALAYDRPDLALGAPGTADHELTWYPARRLRDGAPLLVPAGLVDWPCADDEAPTFDPGPSGAASGAGYDMALRNALLEMIERDAVMVAWERGLHLPRIAPPESGTGPTGRAVAALLSTAAAAGLRVVLARVPTAFPDLCCGVAVVVDEWGGGRAAAVGCKVSEDPARGVLGALQEGLQVRGLLRNTRGAGPPPDVPARIHDENDRVAFMLSAEGTDSIVGWTADFTPPTPPSVGRPRRPTVDDLVAGLVADGADPLVVDLTARLPARIRAMGWAAVKVVPAGYQHLRMDEEKDWSWNRPRLATAEARTGLVATFAPGQRRRPHPLP</sequence>
<evidence type="ECO:0000313" key="3">
    <source>
        <dbReference type="Proteomes" id="UP000680866"/>
    </source>
</evidence>
<dbReference type="Pfam" id="PF02624">
    <property type="entry name" value="YcaO"/>
    <property type="match status" value="1"/>
</dbReference>
<proteinExistence type="predicted"/>
<evidence type="ECO:0000259" key="1">
    <source>
        <dbReference type="PROSITE" id="PS51664"/>
    </source>
</evidence>
<gene>
    <name evidence="2" type="ORF">Prubr_59990</name>
</gene>
<feature type="domain" description="YcaO" evidence="1">
    <location>
        <begin position="56"/>
        <end position="425"/>
    </location>
</feature>
<organism evidence="2 3">
    <name type="scientific">Polymorphospora rubra</name>
    <dbReference type="NCBI Taxonomy" id="338584"/>
    <lineage>
        <taxon>Bacteria</taxon>
        <taxon>Bacillati</taxon>
        <taxon>Actinomycetota</taxon>
        <taxon>Actinomycetes</taxon>
        <taxon>Micromonosporales</taxon>
        <taxon>Micromonosporaceae</taxon>
        <taxon>Polymorphospora</taxon>
    </lineage>
</organism>
<accession>A0A810NAW9</accession>
<dbReference type="Proteomes" id="UP000680866">
    <property type="component" value="Chromosome"/>
</dbReference>
<dbReference type="RefSeq" id="WP_212818135.1">
    <property type="nucleotide sequence ID" value="NZ_AP023359.1"/>
</dbReference>
<keyword evidence="3" id="KW-1185">Reference proteome</keyword>
<dbReference type="PANTHER" id="PTHR37809:SF1">
    <property type="entry name" value="RIBOSOMAL PROTEIN S12 METHYLTHIOTRANSFERASE ACCESSORY FACTOR YCAO"/>
    <property type="match status" value="1"/>
</dbReference>
<protein>
    <recommendedName>
        <fullName evidence="1">YcaO domain-containing protein</fullName>
    </recommendedName>
</protein>
<dbReference type="PANTHER" id="PTHR37809">
    <property type="entry name" value="RIBOSOMAL PROTEIN S12 METHYLTHIOTRANSFERASE ACCESSORY FACTOR YCAO"/>
    <property type="match status" value="1"/>
</dbReference>
<dbReference type="Gene3D" id="3.30.1330.230">
    <property type="match status" value="1"/>
</dbReference>
<dbReference type="InterPro" id="IPR003776">
    <property type="entry name" value="YcaO-like_dom"/>
</dbReference>
<dbReference type="KEGG" id="pry:Prubr_59990"/>
<name>A0A810NAW9_9ACTN</name>
<evidence type="ECO:0000313" key="2">
    <source>
        <dbReference type="EMBL" id="BCJ68978.1"/>
    </source>
</evidence>